<proteinExistence type="predicted"/>
<dbReference type="RefSeq" id="XP_008805185.2">
    <property type="nucleotide sequence ID" value="XM_008806963.4"/>
</dbReference>
<feature type="compositionally biased region" description="Low complexity" evidence="1">
    <location>
        <begin position="110"/>
        <end position="122"/>
    </location>
</feature>
<reference evidence="3" key="2">
    <citation type="submission" date="2025-08" db="UniProtKB">
        <authorList>
            <consortium name="RefSeq"/>
        </authorList>
    </citation>
    <scope>IDENTIFICATION</scope>
    <source>
        <tissue evidence="3">Young leaves</tissue>
    </source>
</reference>
<dbReference type="KEGG" id="pda:103718240"/>
<name>A0A8B7CS34_PHODC</name>
<evidence type="ECO:0000313" key="2">
    <source>
        <dbReference type="Proteomes" id="UP000228380"/>
    </source>
</evidence>
<reference evidence="2" key="1">
    <citation type="journal article" date="2019" name="Nat. Commun.">
        <title>Genome-wide association mapping of date palm fruit traits.</title>
        <authorList>
            <person name="Hazzouri K.M."/>
            <person name="Gros-Balthazard M."/>
            <person name="Flowers J.M."/>
            <person name="Copetti D."/>
            <person name="Lemansour A."/>
            <person name="Lebrun M."/>
            <person name="Masmoudi K."/>
            <person name="Ferrand S."/>
            <person name="Dhar M.I."/>
            <person name="Fresquez Z.A."/>
            <person name="Rosas U."/>
            <person name="Zhang J."/>
            <person name="Talag J."/>
            <person name="Lee S."/>
            <person name="Kudrna D."/>
            <person name="Powell R.F."/>
            <person name="Leitch I.J."/>
            <person name="Krueger R.R."/>
            <person name="Wing R.A."/>
            <person name="Amiri K.M.A."/>
            <person name="Purugganan M.D."/>
        </authorList>
    </citation>
    <scope>NUCLEOTIDE SEQUENCE [LARGE SCALE GENOMIC DNA]</scope>
    <source>
        <strain evidence="2">cv. Khalas</strain>
    </source>
</reference>
<gene>
    <name evidence="3" type="primary">LOC103718240</name>
</gene>
<evidence type="ECO:0000313" key="3">
    <source>
        <dbReference type="RefSeq" id="XP_008805185.2"/>
    </source>
</evidence>
<keyword evidence="2" id="KW-1185">Reference proteome</keyword>
<protein>
    <submittedName>
        <fullName evidence="3">Uncharacterized protein LOC103718240</fullName>
    </submittedName>
</protein>
<feature type="region of interest" description="Disordered" evidence="1">
    <location>
        <begin position="180"/>
        <end position="201"/>
    </location>
</feature>
<dbReference type="GeneID" id="103718240"/>
<dbReference type="PANTHER" id="PTHR37258">
    <property type="entry name" value="FANTOM PROTEIN"/>
    <property type="match status" value="1"/>
</dbReference>
<feature type="region of interest" description="Disordered" evidence="1">
    <location>
        <begin position="326"/>
        <end position="379"/>
    </location>
</feature>
<feature type="compositionally biased region" description="Basic and acidic residues" evidence="1">
    <location>
        <begin position="330"/>
        <end position="350"/>
    </location>
</feature>
<dbReference type="OrthoDB" id="684590at2759"/>
<evidence type="ECO:0000256" key="1">
    <source>
        <dbReference type="SAM" id="MobiDB-lite"/>
    </source>
</evidence>
<feature type="compositionally biased region" description="Polar residues" evidence="1">
    <location>
        <begin position="223"/>
        <end position="232"/>
    </location>
</feature>
<dbReference type="AlphaFoldDB" id="A0A8B7CS34"/>
<feature type="region of interest" description="Disordered" evidence="1">
    <location>
        <begin position="222"/>
        <end position="258"/>
    </location>
</feature>
<accession>A0A8B7CS34</accession>
<dbReference type="Proteomes" id="UP000228380">
    <property type="component" value="Chromosome 3"/>
</dbReference>
<feature type="region of interest" description="Disordered" evidence="1">
    <location>
        <begin position="108"/>
        <end position="156"/>
    </location>
</feature>
<feature type="compositionally biased region" description="Basic residues" evidence="1">
    <location>
        <begin position="240"/>
        <end position="249"/>
    </location>
</feature>
<dbReference type="PANTHER" id="PTHR37258:SF1">
    <property type="entry name" value="FANTOM PROTEIN"/>
    <property type="match status" value="1"/>
</dbReference>
<sequence>MGERNRQRPKGARLNSPNPLSPLPLFYLPPAAIFSALQSPCLSLDRSPPVLFSHILSFDLKEKKKERNLETHKMLCSISTSRSSSNWLDRLHTSKGFSIPADLDLDHFLSSNPNPDPNSNSCFPPPPPSETRPSCARRKQHPPPPVSASGSKTAGEKEQIFDLMSSALAELFVMGDRPAPGTLRASKKSSRKQPNPKACVPSVSASIGGNFLAGAPAACHVTPATSPSSAENSVAEAKKSRTKARRKRGTAGSPVESDLSTYSKTEVTVIDTSSPGWKSEKLIFRKGIVWKVRDKKLWNVCRKKRKLGLVERLISEKEKEQPLIDMKVPAGKERSRSVDEGGAHAEKIDASNESDDQIQIPMRKPKFSRSPRVPAAKDSSVYCLQVSTSRKNGSACPKGTPKG</sequence>
<organism evidence="2 3">
    <name type="scientific">Phoenix dactylifera</name>
    <name type="common">Date palm</name>
    <dbReference type="NCBI Taxonomy" id="42345"/>
    <lineage>
        <taxon>Eukaryota</taxon>
        <taxon>Viridiplantae</taxon>
        <taxon>Streptophyta</taxon>
        <taxon>Embryophyta</taxon>
        <taxon>Tracheophyta</taxon>
        <taxon>Spermatophyta</taxon>
        <taxon>Magnoliopsida</taxon>
        <taxon>Liliopsida</taxon>
        <taxon>Arecaceae</taxon>
        <taxon>Coryphoideae</taxon>
        <taxon>Phoeniceae</taxon>
        <taxon>Phoenix</taxon>
    </lineage>
</organism>